<evidence type="ECO:0000256" key="1">
    <source>
        <dbReference type="SAM" id="MobiDB-lite"/>
    </source>
</evidence>
<dbReference type="EMBL" id="JAGRRH010000018">
    <property type="protein sequence ID" value="KAG7351613.1"/>
    <property type="molecule type" value="Genomic_DNA"/>
</dbReference>
<comment type="caution">
    <text evidence="2">The sequence shown here is derived from an EMBL/GenBank/DDBJ whole genome shotgun (WGS) entry which is preliminary data.</text>
</comment>
<protein>
    <submittedName>
        <fullName evidence="2">Uncharacterized protein</fullName>
    </submittedName>
</protein>
<name>A0A9K3PLF2_9STRA</name>
<evidence type="ECO:0000313" key="3">
    <source>
        <dbReference type="Proteomes" id="UP000693970"/>
    </source>
</evidence>
<sequence>MSFNHDCKLIVGDANLYLAAVTSFTVRELVVLQDTVSCCSDVSSYDLSEDDTCMLQSDSSRPTSDSETIQNLRWEASNHSRHSIDSTPMCYRHKRQRPAVADSSNRGNLRWKATNHSKHSVDSAPRYYGHKRRQHRPAERSNMSKDLPFRAPIRYNEKERNYEVSSSIVSLSQSQRSENDILWCPAVRQERESYSTDDTDILERTVSLLDAALDVVQDC</sequence>
<accession>A0A9K3PLF2</accession>
<keyword evidence="3" id="KW-1185">Reference proteome</keyword>
<feature type="region of interest" description="Disordered" evidence="1">
    <location>
        <begin position="94"/>
        <end position="124"/>
    </location>
</feature>
<proteinExistence type="predicted"/>
<reference evidence="2" key="2">
    <citation type="submission" date="2021-04" db="EMBL/GenBank/DDBJ databases">
        <authorList>
            <person name="Podell S."/>
        </authorList>
    </citation>
    <scope>NUCLEOTIDE SEQUENCE</scope>
    <source>
        <strain evidence="2">Hildebrandi</strain>
    </source>
</reference>
<evidence type="ECO:0000313" key="2">
    <source>
        <dbReference type="EMBL" id="KAG7351613.1"/>
    </source>
</evidence>
<gene>
    <name evidence="2" type="ORF">IV203_010973</name>
</gene>
<dbReference type="Proteomes" id="UP000693970">
    <property type="component" value="Unassembled WGS sequence"/>
</dbReference>
<dbReference type="AlphaFoldDB" id="A0A9K3PLF2"/>
<reference evidence="2" key="1">
    <citation type="journal article" date="2021" name="Sci. Rep.">
        <title>Diploid genomic architecture of Nitzschia inconspicua, an elite biomass production diatom.</title>
        <authorList>
            <person name="Oliver A."/>
            <person name="Podell S."/>
            <person name="Pinowska A."/>
            <person name="Traller J.C."/>
            <person name="Smith S.R."/>
            <person name="McClure R."/>
            <person name="Beliaev A."/>
            <person name="Bohutskyi P."/>
            <person name="Hill E.A."/>
            <person name="Rabines A."/>
            <person name="Zheng H."/>
            <person name="Allen L.Z."/>
            <person name="Kuo A."/>
            <person name="Grigoriev I.V."/>
            <person name="Allen A.E."/>
            <person name="Hazlebeck D."/>
            <person name="Allen E.E."/>
        </authorList>
    </citation>
    <scope>NUCLEOTIDE SEQUENCE</scope>
    <source>
        <strain evidence="2">Hildebrandi</strain>
    </source>
</reference>
<organism evidence="2 3">
    <name type="scientific">Nitzschia inconspicua</name>
    <dbReference type="NCBI Taxonomy" id="303405"/>
    <lineage>
        <taxon>Eukaryota</taxon>
        <taxon>Sar</taxon>
        <taxon>Stramenopiles</taxon>
        <taxon>Ochrophyta</taxon>
        <taxon>Bacillariophyta</taxon>
        <taxon>Bacillariophyceae</taxon>
        <taxon>Bacillariophycidae</taxon>
        <taxon>Bacillariales</taxon>
        <taxon>Bacillariaceae</taxon>
        <taxon>Nitzschia</taxon>
    </lineage>
</organism>